<evidence type="ECO:0000256" key="1">
    <source>
        <dbReference type="SAM" id="SignalP"/>
    </source>
</evidence>
<keyword evidence="1" id="KW-0732">Signal</keyword>
<dbReference type="Proteomes" id="UP001206067">
    <property type="component" value="Unassembled WGS sequence"/>
</dbReference>
<dbReference type="EMBL" id="JANKHH010000005">
    <property type="protein sequence ID" value="MCR2834455.1"/>
    <property type="molecule type" value="Genomic_DNA"/>
</dbReference>
<evidence type="ECO:0000313" key="2">
    <source>
        <dbReference type="EMBL" id="MCR2834455.1"/>
    </source>
</evidence>
<reference evidence="2 3" key="1">
    <citation type="submission" date="2022-08" db="EMBL/GenBank/DDBJ databases">
        <title>Polyphasic taxonomy analysis of Qipengyuania sp.RS5-5.</title>
        <authorList>
            <person name="Xamxidin M."/>
            <person name="Wu M."/>
        </authorList>
    </citation>
    <scope>NUCLEOTIDE SEQUENCE [LARGE SCALE GENOMIC DNA]</scope>
    <source>
        <strain evidence="2 3">RS5-5</strain>
    </source>
</reference>
<feature type="signal peptide" evidence="1">
    <location>
        <begin position="1"/>
        <end position="24"/>
    </location>
</feature>
<dbReference type="RefSeq" id="WP_257596264.1">
    <property type="nucleotide sequence ID" value="NZ_JANKHH010000005.1"/>
</dbReference>
<name>A0ABT1XS40_9SPHN</name>
<feature type="chain" id="PRO_5047136089" description="17 kDa surface antigen" evidence="1">
    <location>
        <begin position="25"/>
        <end position="305"/>
    </location>
</feature>
<protein>
    <recommendedName>
        <fullName evidence="4">17 kDa surface antigen</fullName>
    </recommendedName>
</protein>
<gene>
    <name evidence="2" type="ORF">NSO95_10900</name>
</gene>
<evidence type="ECO:0000313" key="3">
    <source>
        <dbReference type="Proteomes" id="UP001206067"/>
    </source>
</evidence>
<proteinExistence type="predicted"/>
<keyword evidence="3" id="KW-1185">Reference proteome</keyword>
<comment type="caution">
    <text evidence="2">The sequence shown here is derived from an EMBL/GenBank/DDBJ whole genome shotgun (WGS) entry which is preliminary data.</text>
</comment>
<evidence type="ECO:0008006" key="4">
    <source>
        <dbReference type="Google" id="ProtNLM"/>
    </source>
</evidence>
<accession>A0ABT1XS40</accession>
<organism evidence="2 3">
    <name type="scientific">Parerythrobacter lacustris</name>
    <dbReference type="NCBI Taxonomy" id="2969984"/>
    <lineage>
        <taxon>Bacteria</taxon>
        <taxon>Pseudomonadati</taxon>
        <taxon>Pseudomonadota</taxon>
        <taxon>Alphaproteobacteria</taxon>
        <taxon>Sphingomonadales</taxon>
        <taxon>Erythrobacteraceae</taxon>
        <taxon>Parerythrobacter</taxon>
    </lineage>
</organism>
<sequence>MTSRHLFALGTAGLAAAVASTAAAQPAMTYEGSGYEYAVPVPKTAQPVIYQSQPVVQPLPPQAGYSWTEAAEAEAGADYEDGAYHDQYFEDRHPAPPHHQQYYNGPAEQTYRHAPPMPAAFDRDAWLDECREVYRSSQRGGSGGAGGGILGAIAGGVIGNRVADGDRLAGTLIGAGVGGLAGLAIGSAIDAATRKDDAREYCESYLDRYLAGGSSHHGTYPAGAYPYGHAYYGQAYYPVPMMYVQVMVPVERRAIIREYVEYVDEPVTVYEEVVVEEVRERAVPAPSKAIPIKRAPEPTKYIKND</sequence>